<evidence type="ECO:0000256" key="7">
    <source>
        <dbReference type="ARBA" id="ARBA00022989"/>
    </source>
</evidence>
<feature type="transmembrane region" description="Helical" evidence="10">
    <location>
        <begin position="396"/>
        <end position="415"/>
    </location>
</feature>
<dbReference type="GO" id="GO:0015123">
    <property type="term" value="F:acetate transmembrane transporter activity"/>
    <property type="evidence" value="ECO:0007669"/>
    <property type="project" value="TreeGrafter"/>
</dbReference>
<dbReference type="InterPro" id="IPR038377">
    <property type="entry name" value="Na/Glc_symporter_sf"/>
</dbReference>
<feature type="transmembrane region" description="Helical" evidence="10">
    <location>
        <begin position="287"/>
        <end position="312"/>
    </location>
</feature>
<organism evidence="11 12">
    <name type="scientific">Actinacidiphila glaucinigra</name>
    <dbReference type="NCBI Taxonomy" id="235986"/>
    <lineage>
        <taxon>Bacteria</taxon>
        <taxon>Bacillati</taxon>
        <taxon>Actinomycetota</taxon>
        <taxon>Actinomycetes</taxon>
        <taxon>Kitasatosporales</taxon>
        <taxon>Streptomycetaceae</taxon>
        <taxon>Actinacidiphila</taxon>
    </lineage>
</organism>
<feature type="transmembrane region" description="Helical" evidence="10">
    <location>
        <begin position="421"/>
        <end position="444"/>
    </location>
</feature>
<dbReference type="GO" id="GO:0006847">
    <property type="term" value="P:plasma membrane acetate transport"/>
    <property type="evidence" value="ECO:0007669"/>
    <property type="project" value="TreeGrafter"/>
</dbReference>
<protein>
    <submittedName>
        <fullName evidence="11">Solute:Na+ symporter, SSS family/cation/acetate symporter</fullName>
    </submittedName>
</protein>
<reference evidence="11 12" key="1">
    <citation type="submission" date="2017-06" db="EMBL/GenBank/DDBJ databases">
        <authorList>
            <person name="Kim H.J."/>
            <person name="Triplett B.A."/>
        </authorList>
    </citation>
    <scope>NUCLEOTIDE SEQUENCE [LARGE SCALE GENOMIC DNA]</scope>
    <source>
        <strain evidence="11 12">CGMCC 4.1858</strain>
    </source>
</reference>
<dbReference type="PANTHER" id="PTHR48086:SF6">
    <property type="entry name" value="CATION_ACETATE SYMPORTER ACTP"/>
    <property type="match status" value="1"/>
</dbReference>
<evidence type="ECO:0000256" key="5">
    <source>
        <dbReference type="ARBA" id="ARBA00022692"/>
    </source>
</evidence>
<feature type="transmembrane region" description="Helical" evidence="10">
    <location>
        <begin position="85"/>
        <end position="106"/>
    </location>
</feature>
<dbReference type="PROSITE" id="PS50283">
    <property type="entry name" value="NA_SOLUT_SYMP_3"/>
    <property type="match status" value="1"/>
</dbReference>
<feature type="transmembrane region" description="Helical" evidence="10">
    <location>
        <begin position="127"/>
        <end position="147"/>
    </location>
</feature>
<feature type="transmembrane region" description="Helical" evidence="10">
    <location>
        <begin position="346"/>
        <end position="375"/>
    </location>
</feature>
<evidence type="ECO:0000256" key="6">
    <source>
        <dbReference type="ARBA" id="ARBA00022847"/>
    </source>
</evidence>
<keyword evidence="12" id="KW-1185">Reference proteome</keyword>
<evidence type="ECO:0000256" key="10">
    <source>
        <dbReference type="SAM" id="Phobius"/>
    </source>
</evidence>
<dbReference type="GO" id="GO:0015293">
    <property type="term" value="F:symporter activity"/>
    <property type="evidence" value="ECO:0007669"/>
    <property type="project" value="UniProtKB-KW"/>
</dbReference>
<gene>
    <name evidence="11" type="ORF">SAMN05216252_12056</name>
</gene>
<feature type="transmembrane region" description="Helical" evidence="10">
    <location>
        <begin position="197"/>
        <end position="217"/>
    </location>
</feature>
<dbReference type="PANTHER" id="PTHR48086">
    <property type="entry name" value="SODIUM/PROLINE SYMPORTER-RELATED"/>
    <property type="match status" value="1"/>
</dbReference>
<accession>A0A239LLJ1</accession>
<dbReference type="EMBL" id="FZOF01000020">
    <property type="protein sequence ID" value="SNT30748.1"/>
    <property type="molecule type" value="Genomic_DNA"/>
</dbReference>
<evidence type="ECO:0000313" key="11">
    <source>
        <dbReference type="EMBL" id="SNT30748.1"/>
    </source>
</evidence>
<keyword evidence="3" id="KW-0813">Transport</keyword>
<evidence type="ECO:0000256" key="4">
    <source>
        <dbReference type="ARBA" id="ARBA00022475"/>
    </source>
</evidence>
<evidence type="ECO:0000256" key="8">
    <source>
        <dbReference type="ARBA" id="ARBA00023136"/>
    </source>
</evidence>
<keyword evidence="4" id="KW-1003">Cell membrane</keyword>
<dbReference type="InterPro" id="IPR050277">
    <property type="entry name" value="Sodium:Solute_Symporter"/>
</dbReference>
<evidence type="ECO:0000256" key="1">
    <source>
        <dbReference type="ARBA" id="ARBA00004651"/>
    </source>
</evidence>
<dbReference type="InterPro" id="IPR001734">
    <property type="entry name" value="Na/solute_symporter"/>
</dbReference>
<evidence type="ECO:0000256" key="9">
    <source>
        <dbReference type="RuleBase" id="RU362091"/>
    </source>
</evidence>
<dbReference type="Proteomes" id="UP000198280">
    <property type="component" value="Unassembled WGS sequence"/>
</dbReference>
<sequence>MNQFAAGYDSGTQTAVLLFFTFLVTCTLLLSVFAGPERDDLAEFYTGYRTLTPFKNGLAIAGDYISAATVLSTTGIIALFGYDGFVLATSTGMSLVVLMFLLAEPLRNAGRFTMGDVLARTMRGRSVRIAASVVTLAACLPFLIVQLSGAGSLLTAILGIHLDGARTVSIAMIGTLMVAYAAMGGMRGTALIQIIKIVMLLGSSAVVAALVLSRFGWSADALLRAAQAGSGAGEAYLRQGLELGRTTEGKLDFIGLQLTVVLGVACLPHVTMRLYSAPDAPAVRRSMSWAVGAVTTFCLLGTVMGAGAAAMVGARLITGADPEGRTSVLMLARAFGAAAPSIGETLLYAAVCGTVFVTLLSSVSGLTLAAASSLAHDLFGHAMRDGRAAARTELAVARWAAVGVGATAVALAALVQDWNVAVMTTTALAIGASAVAPALTYSLFWRGFGRTGLLAALYGGTGCVLLLTVFSTAVSGGPTALFPDRDFHWFPLQTAGLVSIPFGFLAGWLGSRYDRRRRDGTAAESRRRYEAGEARLLAGAG</sequence>
<dbReference type="GO" id="GO:0005886">
    <property type="term" value="C:plasma membrane"/>
    <property type="evidence" value="ECO:0007669"/>
    <property type="project" value="UniProtKB-SubCell"/>
</dbReference>
<feature type="transmembrane region" description="Helical" evidence="10">
    <location>
        <begin position="253"/>
        <end position="275"/>
    </location>
</feature>
<keyword evidence="8 10" id="KW-0472">Membrane</keyword>
<keyword evidence="6" id="KW-0769">Symport</keyword>
<dbReference type="CDD" id="cd11480">
    <property type="entry name" value="SLC5sbd_u4"/>
    <property type="match status" value="1"/>
</dbReference>
<feature type="transmembrane region" description="Helical" evidence="10">
    <location>
        <begin position="490"/>
        <end position="509"/>
    </location>
</feature>
<feature type="transmembrane region" description="Helical" evidence="10">
    <location>
        <begin position="167"/>
        <end position="185"/>
    </location>
</feature>
<keyword evidence="5 10" id="KW-0812">Transmembrane</keyword>
<name>A0A239LLJ1_9ACTN</name>
<dbReference type="RefSeq" id="WP_089227046.1">
    <property type="nucleotide sequence ID" value="NZ_FZOF01000020.1"/>
</dbReference>
<comment type="subcellular location">
    <subcellularLocation>
        <location evidence="1">Cell membrane</location>
        <topology evidence="1">Multi-pass membrane protein</topology>
    </subcellularLocation>
</comment>
<dbReference type="AlphaFoldDB" id="A0A239LLJ1"/>
<proteinExistence type="inferred from homology"/>
<feature type="transmembrane region" description="Helical" evidence="10">
    <location>
        <begin position="451"/>
        <end position="470"/>
    </location>
</feature>
<feature type="transmembrane region" description="Helical" evidence="10">
    <location>
        <begin position="15"/>
        <end position="36"/>
    </location>
</feature>
<evidence type="ECO:0000256" key="2">
    <source>
        <dbReference type="ARBA" id="ARBA00006434"/>
    </source>
</evidence>
<feature type="transmembrane region" description="Helical" evidence="10">
    <location>
        <begin position="57"/>
        <end position="79"/>
    </location>
</feature>
<evidence type="ECO:0000313" key="12">
    <source>
        <dbReference type="Proteomes" id="UP000198280"/>
    </source>
</evidence>
<keyword evidence="7 10" id="KW-1133">Transmembrane helix</keyword>
<dbReference type="OrthoDB" id="3946705at2"/>
<dbReference type="Gene3D" id="1.20.1730.10">
    <property type="entry name" value="Sodium/glucose cotransporter"/>
    <property type="match status" value="1"/>
</dbReference>
<evidence type="ECO:0000256" key="3">
    <source>
        <dbReference type="ARBA" id="ARBA00022448"/>
    </source>
</evidence>
<dbReference type="Pfam" id="PF00474">
    <property type="entry name" value="SSF"/>
    <property type="match status" value="1"/>
</dbReference>
<comment type="similarity">
    <text evidence="2 9">Belongs to the sodium:solute symporter (SSF) (TC 2.A.21) family.</text>
</comment>